<name>A0ACB9G178_9ASTR</name>
<reference evidence="2" key="1">
    <citation type="journal article" date="2022" name="Mol. Ecol. Resour.">
        <title>The genomes of chicory, endive, great burdock and yacon provide insights into Asteraceae palaeo-polyploidization history and plant inulin production.</title>
        <authorList>
            <person name="Fan W."/>
            <person name="Wang S."/>
            <person name="Wang H."/>
            <person name="Wang A."/>
            <person name="Jiang F."/>
            <person name="Liu H."/>
            <person name="Zhao H."/>
            <person name="Xu D."/>
            <person name="Zhang Y."/>
        </authorList>
    </citation>
    <scope>NUCLEOTIDE SEQUENCE [LARGE SCALE GENOMIC DNA]</scope>
    <source>
        <strain evidence="2">cv. Yunnan</strain>
    </source>
</reference>
<evidence type="ECO:0000313" key="2">
    <source>
        <dbReference type="Proteomes" id="UP001056120"/>
    </source>
</evidence>
<keyword evidence="2" id="KW-1185">Reference proteome</keyword>
<organism evidence="1 2">
    <name type="scientific">Smallanthus sonchifolius</name>
    <dbReference type="NCBI Taxonomy" id="185202"/>
    <lineage>
        <taxon>Eukaryota</taxon>
        <taxon>Viridiplantae</taxon>
        <taxon>Streptophyta</taxon>
        <taxon>Embryophyta</taxon>
        <taxon>Tracheophyta</taxon>
        <taxon>Spermatophyta</taxon>
        <taxon>Magnoliopsida</taxon>
        <taxon>eudicotyledons</taxon>
        <taxon>Gunneridae</taxon>
        <taxon>Pentapetalae</taxon>
        <taxon>asterids</taxon>
        <taxon>campanulids</taxon>
        <taxon>Asterales</taxon>
        <taxon>Asteraceae</taxon>
        <taxon>Asteroideae</taxon>
        <taxon>Heliantheae alliance</taxon>
        <taxon>Millerieae</taxon>
        <taxon>Smallanthus</taxon>
    </lineage>
</organism>
<reference evidence="1 2" key="2">
    <citation type="journal article" date="2022" name="Mol. Ecol. Resour.">
        <title>The genomes of chicory, endive, great burdock and yacon provide insights into Asteraceae paleo-polyploidization history and plant inulin production.</title>
        <authorList>
            <person name="Fan W."/>
            <person name="Wang S."/>
            <person name="Wang H."/>
            <person name="Wang A."/>
            <person name="Jiang F."/>
            <person name="Liu H."/>
            <person name="Zhao H."/>
            <person name="Xu D."/>
            <person name="Zhang Y."/>
        </authorList>
    </citation>
    <scope>NUCLEOTIDE SEQUENCE [LARGE SCALE GENOMIC DNA]</scope>
    <source>
        <strain evidence="2">cv. Yunnan</strain>
        <tissue evidence="1">Leaves</tissue>
    </source>
</reference>
<evidence type="ECO:0000313" key="1">
    <source>
        <dbReference type="EMBL" id="KAI3777384.1"/>
    </source>
</evidence>
<sequence>MSSLMPETPNRKENSPNRGFENTKWHHLDCFFPLDADLVSVHLCRVEGELSGSCLFLLGLKTQFLWGFIKKCEDLFLFLVSDSRFVGYQPWVLATAAMLHVLDQVDHFNCANYLG</sequence>
<accession>A0ACB9G178</accession>
<gene>
    <name evidence="1" type="ORF">L1987_47184</name>
</gene>
<protein>
    <submittedName>
        <fullName evidence="1">Uncharacterized protein</fullName>
    </submittedName>
</protein>
<proteinExistence type="predicted"/>
<dbReference type="Proteomes" id="UP001056120">
    <property type="component" value="Linkage Group LG15"/>
</dbReference>
<dbReference type="EMBL" id="CM042032">
    <property type="protein sequence ID" value="KAI3777384.1"/>
    <property type="molecule type" value="Genomic_DNA"/>
</dbReference>
<comment type="caution">
    <text evidence="1">The sequence shown here is derived from an EMBL/GenBank/DDBJ whole genome shotgun (WGS) entry which is preliminary data.</text>
</comment>